<evidence type="ECO:0000256" key="1">
    <source>
        <dbReference type="SAM" id="Phobius"/>
    </source>
</evidence>
<feature type="transmembrane region" description="Helical" evidence="1">
    <location>
        <begin position="52"/>
        <end position="71"/>
    </location>
</feature>
<gene>
    <name evidence="2" type="ORF">GT347_12355</name>
</gene>
<dbReference type="Proteomes" id="UP000464787">
    <property type="component" value="Chromosome"/>
</dbReference>
<keyword evidence="1" id="KW-0472">Membrane</keyword>
<dbReference type="KEGG" id="xyk:GT347_12355"/>
<name>A0A857J6S2_9BURK</name>
<dbReference type="AlphaFoldDB" id="A0A857J6S2"/>
<evidence type="ECO:0000313" key="3">
    <source>
        <dbReference type="Proteomes" id="UP000464787"/>
    </source>
</evidence>
<keyword evidence="1" id="KW-1133">Transmembrane helix</keyword>
<organism evidence="2 3">
    <name type="scientific">Xylophilus rhododendri</name>
    <dbReference type="NCBI Taxonomy" id="2697032"/>
    <lineage>
        <taxon>Bacteria</taxon>
        <taxon>Pseudomonadati</taxon>
        <taxon>Pseudomonadota</taxon>
        <taxon>Betaproteobacteria</taxon>
        <taxon>Burkholderiales</taxon>
        <taxon>Xylophilus</taxon>
    </lineage>
</organism>
<protein>
    <submittedName>
        <fullName evidence="2">Uncharacterized protein</fullName>
    </submittedName>
</protein>
<reference evidence="2 3" key="1">
    <citation type="submission" date="2020-01" db="EMBL/GenBank/DDBJ databases">
        <title>Genome sequencing of strain KACC 21265.</title>
        <authorList>
            <person name="Heo J."/>
            <person name="Kim S.-J."/>
            <person name="Kim J.-S."/>
            <person name="Hong S.-B."/>
            <person name="Kwon S.-W."/>
        </authorList>
    </citation>
    <scope>NUCLEOTIDE SEQUENCE [LARGE SCALE GENOMIC DNA]</scope>
    <source>
        <strain evidence="2 3">KACC 21265</strain>
    </source>
</reference>
<feature type="transmembrane region" description="Helical" evidence="1">
    <location>
        <begin position="20"/>
        <end position="40"/>
    </location>
</feature>
<proteinExistence type="predicted"/>
<evidence type="ECO:0000313" key="2">
    <source>
        <dbReference type="EMBL" id="QHI98712.1"/>
    </source>
</evidence>
<keyword evidence="3" id="KW-1185">Reference proteome</keyword>
<keyword evidence="1" id="KW-0812">Transmembrane</keyword>
<dbReference type="RefSeq" id="WP_160552229.1">
    <property type="nucleotide sequence ID" value="NZ_CP047650.1"/>
</dbReference>
<accession>A0A857J6S2</accession>
<sequence>MSAPVRLFPTRFQPAESAMLVLVFTFVFVLDILLAVWCARTEPEAAIRKVTLAFYALQLFLGVFGGFFAVWRLM</sequence>
<dbReference type="EMBL" id="CP047650">
    <property type="protein sequence ID" value="QHI98712.1"/>
    <property type="molecule type" value="Genomic_DNA"/>
</dbReference>